<sequence length="606" mass="68142">MENLNVQPKRKEKIGKNKKAKLRILKTRGSTNASSASNLIDVHIVGMGGKGFPKAVMINTTFTRYLFNCGEGVQRFLLVDKLKIAKIEHLFLTSKDWSSIGGLIGLLLSLEETGVPKITLHGPPNVEGISSMCKHLGQSDGTQLEKRALTEECFEDNNFKFQYVPFFCEDERTDEAESASKKPRLDSLPVEVSVAYICTPKPSERKIDILKCKELDIRPGPSFNLLKTGESVTLEDGRVINSEDILKPLVPSPSFINCPHSGFLTPLINNEGLKKYQNTDENTPVEMTVDLIIHLTPEHILKLPEYQQWMNSFGANVKHMIFEDTFSNAMHDDGSKIQSHLNLLHPELFPLLPALTTPTSTLPDMTTNIIRGENNLKYHYKPYTQLSRELITQPNLEDFQSEITRNPEITEAIDNFKQEVAKLKSEIPKDDRVYPEIVFLGTGASTSSKYRNFSGILLRLDDSKSIMLDCGEATISQLYDHYGEKTDSILRTLNGVFISHMHADHHLTFCQGTSLAVFAKGLSGIIQARLDAFGKEKKDITSLVVAAPLSMKRWIDYIDSRIYPVSAAIKLFPLQRLKPEDKLNIEKLLQLDDVSGHFFFSKNVTD</sequence>
<feature type="domain" description="tRNase Z endonuclease" evidence="11">
    <location>
        <begin position="56"/>
        <end position="102"/>
    </location>
</feature>
<evidence type="ECO:0000256" key="5">
    <source>
        <dbReference type="ARBA" id="ARBA00022694"/>
    </source>
</evidence>
<dbReference type="GO" id="GO:0005739">
    <property type="term" value="C:mitochondrion"/>
    <property type="evidence" value="ECO:0007669"/>
    <property type="project" value="TreeGrafter"/>
</dbReference>
<evidence type="ECO:0000256" key="6">
    <source>
        <dbReference type="ARBA" id="ARBA00022722"/>
    </source>
</evidence>
<evidence type="ECO:0000256" key="9">
    <source>
        <dbReference type="ARBA" id="ARBA00022801"/>
    </source>
</evidence>
<dbReference type="PANTHER" id="PTHR12553:SF49">
    <property type="entry name" value="ZINC PHOSPHODIESTERASE ELAC PROTEIN 2"/>
    <property type="match status" value="1"/>
</dbReference>
<evidence type="ECO:0000256" key="8">
    <source>
        <dbReference type="ARBA" id="ARBA00022759"/>
    </source>
</evidence>
<evidence type="ECO:0000259" key="11">
    <source>
        <dbReference type="Pfam" id="PF13691"/>
    </source>
</evidence>
<comment type="cofactor">
    <cofactor evidence="2">
        <name>Zn(2+)</name>
        <dbReference type="ChEBI" id="CHEBI:29105"/>
    </cofactor>
</comment>
<dbReference type="GO" id="GO:0046872">
    <property type="term" value="F:metal ion binding"/>
    <property type="evidence" value="ECO:0007669"/>
    <property type="project" value="UniProtKB-KW"/>
</dbReference>
<reference evidence="12 13" key="1">
    <citation type="journal article" date="2013" name="Nature">
        <title>Insights into bilaterian evolution from three spiralian genomes.</title>
        <authorList>
            <person name="Simakov O."/>
            <person name="Marletaz F."/>
            <person name="Cho S.J."/>
            <person name="Edsinger-Gonzales E."/>
            <person name="Havlak P."/>
            <person name="Hellsten U."/>
            <person name="Kuo D.H."/>
            <person name="Larsson T."/>
            <person name="Lv J."/>
            <person name="Arendt D."/>
            <person name="Savage R."/>
            <person name="Osoegawa K."/>
            <person name="de Jong P."/>
            <person name="Grimwood J."/>
            <person name="Chapman J.A."/>
            <person name="Shapiro H."/>
            <person name="Aerts A."/>
            <person name="Otillar R.P."/>
            <person name="Terry A.Y."/>
            <person name="Boore J.L."/>
            <person name="Grigoriev I.V."/>
            <person name="Lindberg D.R."/>
            <person name="Seaver E.C."/>
            <person name="Weisblat D.A."/>
            <person name="Putnam N.H."/>
            <person name="Rokhsar D.S."/>
        </authorList>
    </citation>
    <scope>NUCLEOTIDE SEQUENCE [LARGE SCALE GENOMIC DNA]</scope>
</reference>
<dbReference type="Gene3D" id="3.60.15.10">
    <property type="entry name" value="Ribonuclease Z/Hydroxyacylglutathione hydrolase-like"/>
    <property type="match status" value="2"/>
</dbReference>
<dbReference type="GO" id="GO:0042781">
    <property type="term" value="F:3'-tRNA processing endoribonuclease activity"/>
    <property type="evidence" value="ECO:0007669"/>
    <property type="project" value="UniProtKB-EC"/>
</dbReference>
<evidence type="ECO:0000256" key="3">
    <source>
        <dbReference type="ARBA" id="ARBA00007823"/>
    </source>
</evidence>
<gene>
    <name evidence="12" type="ORF">LOTGIDRAFT_156489</name>
</gene>
<dbReference type="STRING" id="225164.V4B977"/>
<dbReference type="PANTHER" id="PTHR12553">
    <property type="entry name" value="ZINC PHOSPHODIESTERASE ELAC PROTEIN 2"/>
    <property type="match status" value="1"/>
</dbReference>
<evidence type="ECO:0000256" key="10">
    <source>
        <dbReference type="ARBA" id="ARBA00022833"/>
    </source>
</evidence>
<dbReference type="OrthoDB" id="527344at2759"/>
<comment type="similarity">
    <text evidence="3">Belongs to the RNase Z family.</text>
</comment>
<dbReference type="HOGENOM" id="CLU_450775_0_0_1"/>
<comment type="catalytic activity">
    <reaction evidence="1">
        <text>Endonucleolytic cleavage of RNA, removing extra 3' nucleotides from tRNA precursor, generating 3' termini of tRNAs. A 3'-hydroxy group is left at the tRNA terminus and a 5'-phosphoryl group is left at the trailer molecule.</text>
        <dbReference type="EC" id="3.1.26.11"/>
    </reaction>
</comment>
<dbReference type="KEGG" id="lgi:LOTGIDRAFT_156489"/>
<dbReference type="GO" id="GO:1990180">
    <property type="term" value="P:mitochondrial tRNA 3'-end processing"/>
    <property type="evidence" value="ECO:0007669"/>
    <property type="project" value="TreeGrafter"/>
</dbReference>
<dbReference type="Pfam" id="PF23023">
    <property type="entry name" value="Anti-Pycsar_Apyc1"/>
    <property type="match status" value="1"/>
</dbReference>
<dbReference type="Pfam" id="PF13691">
    <property type="entry name" value="Lactamase_B_4"/>
    <property type="match status" value="1"/>
</dbReference>
<keyword evidence="10" id="KW-0862">Zinc</keyword>
<dbReference type="RefSeq" id="XP_009045373.1">
    <property type="nucleotide sequence ID" value="XM_009047125.1"/>
</dbReference>
<dbReference type="GeneID" id="20237015"/>
<dbReference type="OMA" id="RCILHIN"/>
<evidence type="ECO:0000256" key="4">
    <source>
        <dbReference type="ARBA" id="ARBA00012477"/>
    </source>
</evidence>
<evidence type="ECO:0000313" key="13">
    <source>
        <dbReference type="Proteomes" id="UP000030746"/>
    </source>
</evidence>
<dbReference type="InterPro" id="IPR036866">
    <property type="entry name" value="RibonucZ/Hydroxyglut_hydro"/>
</dbReference>
<dbReference type="EMBL" id="KB199905">
    <property type="protein sequence ID" value="ESP03891.1"/>
    <property type="molecule type" value="Genomic_DNA"/>
</dbReference>
<evidence type="ECO:0000256" key="1">
    <source>
        <dbReference type="ARBA" id="ARBA00000402"/>
    </source>
</evidence>
<keyword evidence="5" id="KW-0819">tRNA processing</keyword>
<dbReference type="SUPFAM" id="SSF56281">
    <property type="entry name" value="Metallo-hydrolase/oxidoreductase"/>
    <property type="match status" value="2"/>
</dbReference>
<evidence type="ECO:0000256" key="2">
    <source>
        <dbReference type="ARBA" id="ARBA00001947"/>
    </source>
</evidence>
<evidence type="ECO:0000256" key="7">
    <source>
        <dbReference type="ARBA" id="ARBA00022723"/>
    </source>
</evidence>
<keyword evidence="13" id="KW-1185">Reference proteome</keyword>
<keyword evidence="9" id="KW-0378">Hydrolase</keyword>
<proteinExistence type="inferred from homology"/>
<organism evidence="12 13">
    <name type="scientific">Lottia gigantea</name>
    <name type="common">Giant owl limpet</name>
    <dbReference type="NCBI Taxonomy" id="225164"/>
    <lineage>
        <taxon>Eukaryota</taxon>
        <taxon>Metazoa</taxon>
        <taxon>Spiralia</taxon>
        <taxon>Lophotrochozoa</taxon>
        <taxon>Mollusca</taxon>
        <taxon>Gastropoda</taxon>
        <taxon>Patellogastropoda</taxon>
        <taxon>Lottioidea</taxon>
        <taxon>Lottiidae</taxon>
        <taxon>Lottia</taxon>
    </lineage>
</organism>
<accession>V4B977</accession>
<dbReference type="InterPro" id="IPR027794">
    <property type="entry name" value="tRNase_Z_dom"/>
</dbReference>
<name>V4B977_LOTGI</name>
<dbReference type="InterPro" id="IPR047151">
    <property type="entry name" value="RNZ2-like"/>
</dbReference>
<dbReference type="AlphaFoldDB" id="V4B977"/>
<evidence type="ECO:0000313" key="12">
    <source>
        <dbReference type="EMBL" id="ESP03891.1"/>
    </source>
</evidence>
<keyword evidence="6" id="KW-0540">Nuclease</keyword>
<dbReference type="Proteomes" id="UP000030746">
    <property type="component" value="Unassembled WGS sequence"/>
</dbReference>
<protein>
    <recommendedName>
        <fullName evidence="4">ribonuclease Z</fullName>
        <ecNumber evidence="4">3.1.26.11</ecNumber>
    </recommendedName>
</protein>
<keyword evidence="8" id="KW-0255">Endonuclease</keyword>
<keyword evidence="7" id="KW-0479">Metal-binding</keyword>
<dbReference type="CTD" id="20237015"/>
<dbReference type="EC" id="3.1.26.11" evidence="4"/>